<proteinExistence type="predicted"/>
<evidence type="ECO:0000313" key="1">
    <source>
        <dbReference type="EMBL" id="KAG8641073.1"/>
    </source>
</evidence>
<protein>
    <submittedName>
        <fullName evidence="1">Uncharacterized protein</fullName>
    </submittedName>
</protein>
<accession>A0ACB7GNK6</accession>
<reference evidence="2" key="1">
    <citation type="journal article" date="2016" name="Nat. Biotechnol.">
        <title>Sequencing wild and cultivated cassava and related species reveals extensive interspecific hybridization and genetic diversity.</title>
        <authorList>
            <person name="Bredeson J.V."/>
            <person name="Lyons J.B."/>
            <person name="Prochnik S.E."/>
            <person name="Wu G.A."/>
            <person name="Ha C.M."/>
            <person name="Edsinger-Gonzales E."/>
            <person name="Grimwood J."/>
            <person name="Schmutz J."/>
            <person name="Rabbi I.Y."/>
            <person name="Egesi C."/>
            <person name="Nauluvula P."/>
            <person name="Lebot V."/>
            <person name="Ndunguru J."/>
            <person name="Mkamilo G."/>
            <person name="Bart R.S."/>
            <person name="Setter T.L."/>
            <person name="Gleadow R.M."/>
            <person name="Kulakow P."/>
            <person name="Ferguson M.E."/>
            <person name="Rounsley S."/>
            <person name="Rokhsar D.S."/>
        </authorList>
    </citation>
    <scope>NUCLEOTIDE SEQUENCE [LARGE SCALE GENOMIC DNA]</scope>
    <source>
        <strain evidence="2">cv. AM560-2</strain>
    </source>
</reference>
<gene>
    <name evidence="1" type="ORF">MANES_13G103564v8</name>
</gene>
<dbReference type="Proteomes" id="UP000091857">
    <property type="component" value="Chromosome 13"/>
</dbReference>
<organism evidence="1 2">
    <name type="scientific">Manihot esculenta</name>
    <name type="common">Cassava</name>
    <name type="synonym">Jatropha manihot</name>
    <dbReference type="NCBI Taxonomy" id="3983"/>
    <lineage>
        <taxon>Eukaryota</taxon>
        <taxon>Viridiplantae</taxon>
        <taxon>Streptophyta</taxon>
        <taxon>Embryophyta</taxon>
        <taxon>Tracheophyta</taxon>
        <taxon>Spermatophyta</taxon>
        <taxon>Magnoliopsida</taxon>
        <taxon>eudicotyledons</taxon>
        <taxon>Gunneridae</taxon>
        <taxon>Pentapetalae</taxon>
        <taxon>rosids</taxon>
        <taxon>fabids</taxon>
        <taxon>Malpighiales</taxon>
        <taxon>Euphorbiaceae</taxon>
        <taxon>Crotonoideae</taxon>
        <taxon>Manihoteae</taxon>
        <taxon>Manihot</taxon>
    </lineage>
</organism>
<comment type="caution">
    <text evidence="1">The sequence shown here is derived from an EMBL/GenBank/DDBJ whole genome shotgun (WGS) entry which is preliminary data.</text>
</comment>
<name>A0ACB7GNK6_MANES</name>
<sequence>MVGGPSWVVRTGRQDGRISSASEASAQLPSPFASINQLKQNFAAKGLSVKDLVVLSG</sequence>
<evidence type="ECO:0000313" key="2">
    <source>
        <dbReference type="Proteomes" id="UP000091857"/>
    </source>
</evidence>
<dbReference type="EMBL" id="CM004399">
    <property type="protein sequence ID" value="KAG8641073.1"/>
    <property type="molecule type" value="Genomic_DNA"/>
</dbReference>
<keyword evidence="2" id="KW-1185">Reference proteome</keyword>